<feature type="compositionally biased region" description="Polar residues" evidence="1">
    <location>
        <begin position="1342"/>
        <end position="1352"/>
    </location>
</feature>
<feature type="compositionally biased region" description="Polar residues" evidence="1">
    <location>
        <begin position="871"/>
        <end position="880"/>
    </location>
</feature>
<feature type="compositionally biased region" description="Polar residues" evidence="1">
    <location>
        <begin position="1004"/>
        <end position="1014"/>
    </location>
</feature>
<dbReference type="OrthoDB" id="3650965at2759"/>
<feature type="region of interest" description="Disordered" evidence="1">
    <location>
        <begin position="128"/>
        <end position="165"/>
    </location>
</feature>
<feature type="region of interest" description="Disordered" evidence="1">
    <location>
        <begin position="932"/>
        <end position="1401"/>
    </location>
</feature>
<reference evidence="3" key="1">
    <citation type="submission" date="2020-01" db="EMBL/GenBank/DDBJ databases">
        <authorList>
            <consortium name="DOE Joint Genome Institute"/>
            <person name="Haridas S."/>
            <person name="Albert R."/>
            <person name="Binder M."/>
            <person name="Bloem J."/>
            <person name="Labutti K."/>
            <person name="Salamov A."/>
            <person name="Andreopoulos B."/>
            <person name="Baker S.E."/>
            <person name="Barry K."/>
            <person name="Bills G."/>
            <person name="Bluhm B.H."/>
            <person name="Cannon C."/>
            <person name="Castanera R."/>
            <person name="Culley D.E."/>
            <person name="Daum C."/>
            <person name="Ezra D."/>
            <person name="Gonzalez J.B."/>
            <person name="Henrissat B."/>
            <person name="Kuo A."/>
            <person name="Liang C."/>
            <person name="Lipzen A."/>
            <person name="Lutzoni F."/>
            <person name="Magnuson J."/>
            <person name="Mondo S."/>
            <person name="Nolan M."/>
            <person name="Ohm R."/>
            <person name="Pangilinan J."/>
            <person name="Park H.-J."/>
            <person name="Ramirez L."/>
            <person name="Alfaro M."/>
            <person name="Sun H."/>
            <person name="Tritt A."/>
            <person name="Yoshinaga Y."/>
            <person name="Zwiers L.-H."/>
            <person name="Turgeon B.G."/>
            <person name="Goodwin S.B."/>
            <person name="Spatafora J.W."/>
            <person name="Crous P.W."/>
            <person name="Grigoriev I.V."/>
        </authorList>
    </citation>
    <scope>NUCLEOTIDE SEQUENCE</scope>
    <source>
        <strain evidence="3">CBS 342.82</strain>
    </source>
</reference>
<feature type="compositionally biased region" description="Low complexity" evidence="1">
    <location>
        <begin position="43"/>
        <end position="97"/>
    </location>
</feature>
<reference evidence="3" key="2">
    <citation type="submission" date="2020-04" db="EMBL/GenBank/DDBJ databases">
        <authorList>
            <consortium name="NCBI Genome Project"/>
        </authorList>
    </citation>
    <scope>NUCLEOTIDE SEQUENCE</scope>
    <source>
        <strain evidence="3">CBS 342.82</strain>
    </source>
</reference>
<feature type="compositionally biased region" description="Polar residues" evidence="1">
    <location>
        <begin position="1184"/>
        <end position="1210"/>
    </location>
</feature>
<feature type="compositionally biased region" description="Polar residues" evidence="1">
    <location>
        <begin position="942"/>
        <end position="953"/>
    </location>
</feature>
<feature type="compositionally biased region" description="Basic and acidic residues" evidence="1">
    <location>
        <begin position="507"/>
        <end position="516"/>
    </location>
</feature>
<name>A0A6J3LVH4_9PEZI</name>
<feature type="region of interest" description="Disordered" evidence="1">
    <location>
        <begin position="790"/>
        <end position="911"/>
    </location>
</feature>
<feature type="compositionally biased region" description="Polar residues" evidence="1">
    <location>
        <begin position="147"/>
        <end position="159"/>
    </location>
</feature>
<feature type="region of interest" description="Disordered" evidence="1">
    <location>
        <begin position="409"/>
        <end position="473"/>
    </location>
</feature>
<evidence type="ECO:0000256" key="1">
    <source>
        <dbReference type="SAM" id="MobiDB-lite"/>
    </source>
</evidence>
<feature type="compositionally biased region" description="Polar residues" evidence="1">
    <location>
        <begin position="107"/>
        <end position="116"/>
    </location>
</feature>
<gene>
    <name evidence="3" type="ORF">K489DRAFT_404508</name>
</gene>
<reference evidence="3" key="3">
    <citation type="submission" date="2025-08" db="UniProtKB">
        <authorList>
            <consortium name="RefSeq"/>
        </authorList>
    </citation>
    <scope>IDENTIFICATION</scope>
    <source>
        <strain evidence="3">CBS 342.82</strain>
    </source>
</reference>
<feature type="region of interest" description="Disordered" evidence="1">
    <location>
        <begin position="25"/>
        <end position="116"/>
    </location>
</feature>
<protein>
    <submittedName>
        <fullName evidence="3">Uncharacterized protein</fullName>
    </submittedName>
</protein>
<feature type="compositionally biased region" description="Polar residues" evidence="1">
    <location>
        <begin position="580"/>
        <end position="602"/>
    </location>
</feature>
<organism evidence="3">
    <name type="scientific">Dissoconium aciculare CBS 342.82</name>
    <dbReference type="NCBI Taxonomy" id="1314786"/>
    <lineage>
        <taxon>Eukaryota</taxon>
        <taxon>Fungi</taxon>
        <taxon>Dikarya</taxon>
        <taxon>Ascomycota</taxon>
        <taxon>Pezizomycotina</taxon>
        <taxon>Dothideomycetes</taxon>
        <taxon>Dothideomycetidae</taxon>
        <taxon>Mycosphaerellales</taxon>
        <taxon>Dissoconiaceae</taxon>
        <taxon>Dissoconium</taxon>
    </lineage>
</organism>
<feature type="compositionally biased region" description="Low complexity" evidence="1">
    <location>
        <begin position="1211"/>
        <end position="1224"/>
    </location>
</feature>
<dbReference type="RefSeq" id="XP_033456325.1">
    <property type="nucleotide sequence ID" value="XM_033607121.1"/>
</dbReference>
<feature type="compositionally biased region" description="Low complexity" evidence="1">
    <location>
        <begin position="890"/>
        <end position="905"/>
    </location>
</feature>
<feature type="region of interest" description="Disordered" evidence="1">
    <location>
        <begin position="678"/>
        <end position="750"/>
    </location>
</feature>
<feature type="compositionally biased region" description="Low complexity" evidence="1">
    <location>
        <begin position="1353"/>
        <end position="1387"/>
    </location>
</feature>
<feature type="compositionally biased region" description="Polar residues" evidence="1">
    <location>
        <begin position="692"/>
        <end position="705"/>
    </location>
</feature>
<feature type="region of interest" description="Disordered" evidence="1">
    <location>
        <begin position="1416"/>
        <end position="1516"/>
    </location>
</feature>
<feature type="region of interest" description="Disordered" evidence="1">
    <location>
        <begin position="551"/>
        <end position="651"/>
    </location>
</feature>
<dbReference type="Proteomes" id="UP000504637">
    <property type="component" value="Unplaced"/>
</dbReference>
<feature type="region of interest" description="Disordered" evidence="1">
    <location>
        <begin position="486"/>
        <end position="535"/>
    </location>
</feature>
<accession>A0A6J3LVH4</accession>
<evidence type="ECO:0000313" key="3">
    <source>
        <dbReference type="RefSeq" id="XP_033456325.1"/>
    </source>
</evidence>
<keyword evidence="2" id="KW-1185">Reference proteome</keyword>
<evidence type="ECO:0000313" key="2">
    <source>
        <dbReference type="Proteomes" id="UP000504637"/>
    </source>
</evidence>
<feature type="region of interest" description="Disordered" evidence="1">
    <location>
        <begin position="354"/>
        <end position="375"/>
    </location>
</feature>
<dbReference type="GeneID" id="54364921"/>
<feature type="compositionally biased region" description="Low complexity" evidence="1">
    <location>
        <begin position="551"/>
        <end position="564"/>
    </location>
</feature>
<feature type="region of interest" description="Disordered" evidence="1">
    <location>
        <begin position="305"/>
        <end position="330"/>
    </location>
</feature>
<proteinExistence type="predicted"/>
<sequence>MKSAGVFGGKAQAGALGLLAKGRNRLAGGSERSGSGGAGNAGGKVSSSSPVQSSPLSAAASANANAIPNRNVSTPTSASTSTAGIAPSNTNTPVTSSSRKDHLLASPLSSHPPTISTTDLALVPVHSSDLPSHQSAREAENVDPRASVSSIPNAVTETASSSRDDLRRRSLLGAFRRRSADIRNLEAESLAESAKSSLKGNDQDGQNGLRSDSLDAGELAVLAAAARVVEDAGGETTVDGNGRGESSLEKVTTQESVHGSFETAAENATVPARRTTFDATSDADRGRQSVTDMPRPARALTTIVGGRLKSENSTSRSPHGAGRRSRPTSEIMEKGFLSKLKNFSRRISLVAPDDKKSQEELGTVPAAEPGLVRTDSDGIIGSMSLDGWDQDVESKSEQNRLSRIGAPILPSAADNNTAPPFENARETTPAHTPSGKPIRVAPPIPMNPPRRFESWDAPDADLPPRTPRNNSATSALLAGARLGILPSPATTMHEGSSPIKRALHSSGGEDRARAKELGGLPDVNEGEAGESVDRVGERKFGNRLVEEQSENVANVAPVVPSPEAEGAKSAVVTHARRTSDLTTLPSQRRTAPNSPAMETSESLARVLAQLRDSQGRDLTTTPPRRDNDGQQEMTAPVAETSASRESPVKTMVPIMVASSPPRGVFGETMAESPVAVDATRKESGFPDAPVSPTVSNTIDARSDNVSPPADVKIATLAPDGDNLDRIVSRDSPVSSLGEPSPPAEEKIPPLALEDTRQTGNLAQLKEVQAYPPPAAQPNQQYVRNPAAIVRPSMPDRPMSFAPQPRDANGRLIPEQINTTRTFHDRDPETPAPNVDLSDLTGPPVGSPPFQQHPALRGTAPTAMGSEYADLRSSNAASGISPNEPGRDPAQRSQSGFFRSRASSSGPNTLAAASNISDLHGLEDVHAAQFTEVDIDAEPTAQGKPSKQQRNSMWKSLGTKRGSEQGRADAAPEGVSGTELRQNSADASKPLDEAPRPNTLKKLQRTSSSPATSQVDLKPNKKRFSGFGALFGRSDAAKDVVSSKPKSNRLTKRDTRQDSGSQDVLPSGTVVGHVDNYRAFEALQRQNSDDVSAMQGKQVPRRSESNDQTLPVPDGWFDANPLPEQQGPVRAQSTTRPGYRQTYTGGSSTLEGIPEAFRPVSASFVGSVDPIGPPVESPQPAQGAFASTSNPIINTRPVPSQAAQAQRISPEQYQQQYDYFQGLQQAPPAGAERTQSGAQSLDIPRGQAQYEYEYGPEDQHADHQGYNEASARQQAPWAIALPSGAPQNGQARPGWQGRPESYVQTPAEFYRRGPPEGLTSPARVSPGEYPTYVDERSQGPVDYSQSQTNQTSAYQQLRQSQQHYPQQQPKQQYYQQRQQPPARDYQQQIRRTQPSQDYYAPSHASLAQQQRFYASNTNDYDPIYDHAPMYTQENRPPAPPRQPSGGRIYHDPTHHHRTAGFPEHGAPPFRRNTSDEVVPMRGASYPGQEWEPSPPPMAEGRYPHSGRMTGGEHEWRG</sequence>
<feature type="region of interest" description="Disordered" evidence="1">
    <location>
        <begin position="233"/>
        <end position="262"/>
    </location>
</feature>
<feature type="compositionally biased region" description="Polar residues" evidence="1">
    <location>
        <begin position="1130"/>
        <end position="1149"/>
    </location>
</feature>